<evidence type="ECO:0000256" key="1">
    <source>
        <dbReference type="ARBA" id="ARBA00006806"/>
    </source>
</evidence>
<reference evidence="4" key="1">
    <citation type="submission" date="2020-06" db="EMBL/GenBank/DDBJ databases">
        <title>Genomes of multiple members of Pneumocystis genus reveal paths to human pathogen Pneumocystis jirovecii.</title>
        <authorList>
            <person name="Cisse O.H."/>
            <person name="Ma L."/>
            <person name="Dekker J."/>
            <person name="Khil P."/>
            <person name="Jo J."/>
            <person name="Brenchley J."/>
            <person name="Blair R."/>
            <person name="Pahar B."/>
            <person name="Chabe M."/>
            <person name="Van Rompay K.A."/>
            <person name="Keesler R."/>
            <person name="Sukura A."/>
            <person name="Hirsch V."/>
            <person name="Kutty G."/>
            <person name="Liu Y."/>
            <person name="Peng L."/>
            <person name="Chen J."/>
            <person name="Song J."/>
            <person name="Weissenbacher-Lang C."/>
            <person name="Xu J."/>
            <person name="Upham N.S."/>
            <person name="Stajich J.E."/>
            <person name="Cuomo C.A."/>
            <person name="Cushion M.T."/>
            <person name="Kovacs J.A."/>
        </authorList>
    </citation>
    <scope>NUCLEOTIDE SEQUENCE</scope>
    <source>
        <strain evidence="4">2A</strain>
    </source>
</reference>
<dbReference type="GO" id="GO:0007021">
    <property type="term" value="P:tubulin complex assembly"/>
    <property type="evidence" value="ECO:0007669"/>
    <property type="project" value="UniProtKB-UniRule"/>
</dbReference>
<protein>
    <recommendedName>
        <fullName evidence="3">Tubulin-specific chaperone A</fullName>
    </recommendedName>
</protein>
<dbReference type="Gene3D" id="1.20.58.90">
    <property type="match status" value="1"/>
</dbReference>
<dbReference type="GO" id="GO:0007023">
    <property type="term" value="P:post-chaperonin tubulin folding pathway"/>
    <property type="evidence" value="ECO:0007669"/>
    <property type="project" value="UniProtKB-UniRule"/>
</dbReference>
<evidence type="ECO:0000256" key="3">
    <source>
        <dbReference type="RuleBase" id="RU364030"/>
    </source>
</evidence>
<sequence>MGLDLNFSKEITSKMDSSGKNTSGPCFSAQFRPSNGSLSREIEIKIGTVKRLIRDLISYKKELKIEEDTYLKRQSEGEDEYVLRKQKQVIDECQRMIPDTECRLLEAVEKLSKDLTDGRIDGDSSKITSLINEASALLEHQVLMALYESILFRNK</sequence>
<dbReference type="SUPFAM" id="SSF46988">
    <property type="entry name" value="Tubulin chaperone cofactor A"/>
    <property type="match status" value="1"/>
</dbReference>
<accession>A0A899FXH3</accession>
<dbReference type="PANTHER" id="PTHR21500:SF0">
    <property type="entry name" value="TUBULIN-SPECIFIC CHAPERONE A"/>
    <property type="match status" value="1"/>
</dbReference>
<keyword evidence="5" id="KW-1185">Reference proteome</keyword>
<dbReference type="Proteomes" id="UP000663699">
    <property type="component" value="Chromosome 4"/>
</dbReference>
<gene>
    <name evidence="4" type="ORF">MERGE_002289</name>
</gene>
<evidence type="ECO:0000313" key="4">
    <source>
        <dbReference type="EMBL" id="QSL64985.1"/>
    </source>
</evidence>
<dbReference type="GO" id="GO:0005874">
    <property type="term" value="C:microtubule"/>
    <property type="evidence" value="ECO:0007669"/>
    <property type="project" value="UniProtKB-KW"/>
</dbReference>
<dbReference type="InterPro" id="IPR004226">
    <property type="entry name" value="TBCA"/>
</dbReference>
<comment type="subunit">
    <text evidence="3">Supercomplex made of cofactors A to E. Cofactors A and D function by capturing and stabilizing tubulin in a quasi-native conformation. Cofactor E binds to the cofactor D-tubulin complex; interaction with cofactor C then causes the release of tubulin polypeptides that are committed to the native state.</text>
</comment>
<dbReference type="Pfam" id="PF02970">
    <property type="entry name" value="TBCA"/>
    <property type="match status" value="1"/>
</dbReference>
<keyword evidence="3" id="KW-0493">Microtubule</keyword>
<keyword evidence="2 3" id="KW-0143">Chaperone</keyword>
<keyword evidence="3" id="KW-0206">Cytoskeleton</keyword>
<dbReference type="PANTHER" id="PTHR21500">
    <property type="entry name" value="TUBULIN-SPECIFIC CHAPERONE A"/>
    <property type="match status" value="1"/>
</dbReference>
<name>A0A899FXH3_9ASCO</name>
<comment type="similarity">
    <text evidence="1 3">Belongs to the TBCA family.</text>
</comment>
<evidence type="ECO:0000313" key="5">
    <source>
        <dbReference type="Proteomes" id="UP000663699"/>
    </source>
</evidence>
<organism evidence="4 5">
    <name type="scientific">Pneumocystis wakefieldiae</name>
    <dbReference type="NCBI Taxonomy" id="38082"/>
    <lineage>
        <taxon>Eukaryota</taxon>
        <taxon>Fungi</taxon>
        <taxon>Dikarya</taxon>
        <taxon>Ascomycota</taxon>
        <taxon>Taphrinomycotina</taxon>
        <taxon>Pneumocystomycetes</taxon>
        <taxon>Pneumocystaceae</taxon>
        <taxon>Pneumocystis</taxon>
    </lineage>
</organism>
<comment type="subcellular location">
    <subcellularLocation>
        <location evidence="3">Cytoplasm</location>
        <location evidence="3">Cytoskeleton</location>
    </subcellularLocation>
</comment>
<keyword evidence="3" id="KW-0963">Cytoplasm</keyword>
<dbReference type="GO" id="GO:0048487">
    <property type="term" value="F:beta-tubulin binding"/>
    <property type="evidence" value="ECO:0007669"/>
    <property type="project" value="InterPro"/>
</dbReference>
<dbReference type="OrthoDB" id="296187at2759"/>
<dbReference type="EMBL" id="CP054535">
    <property type="protein sequence ID" value="QSL64985.1"/>
    <property type="molecule type" value="Genomic_DNA"/>
</dbReference>
<evidence type="ECO:0000256" key="2">
    <source>
        <dbReference type="ARBA" id="ARBA00023186"/>
    </source>
</evidence>
<proteinExistence type="inferred from homology"/>
<dbReference type="AlphaFoldDB" id="A0A899FXH3"/>
<dbReference type="InterPro" id="IPR036126">
    <property type="entry name" value="TBCA_sf"/>
</dbReference>
<dbReference type="GO" id="GO:0005829">
    <property type="term" value="C:cytosol"/>
    <property type="evidence" value="ECO:0007669"/>
    <property type="project" value="TreeGrafter"/>
</dbReference>